<keyword evidence="2" id="KW-1185">Reference proteome</keyword>
<evidence type="ECO:0000313" key="1">
    <source>
        <dbReference type="EMBL" id="GBC05851.1"/>
    </source>
</evidence>
<name>A0A2Z6RUD2_9GLOM</name>
<gene>
    <name evidence="1" type="ORF">RclHR1_06480001</name>
</gene>
<sequence length="185" mass="22019">MQSGFLFKSLEEADHSILKNIKLVSDSILKVRNSILKWTGVFQRSRRSISKAGLYLKNFESPELHPEAIEHFENQRLIDEFATSRCLLDVLDFLEAPWNEILKGFDFQTPLGLNFKGLWIFWRFLNEILKVYDFLDVHYRRNFEGLQLLNIPWLNFEGPRLPDHLIYGISKIKNLKIYYYFINET</sequence>
<comment type="caution">
    <text evidence="1">The sequence shown here is derived from an EMBL/GenBank/DDBJ whole genome shotgun (WGS) entry which is preliminary data.</text>
</comment>
<dbReference type="AlphaFoldDB" id="A0A2Z6RUD2"/>
<dbReference type="Proteomes" id="UP000247702">
    <property type="component" value="Unassembled WGS sequence"/>
</dbReference>
<proteinExistence type="predicted"/>
<evidence type="ECO:0000313" key="2">
    <source>
        <dbReference type="Proteomes" id="UP000247702"/>
    </source>
</evidence>
<accession>A0A2Z6RUD2</accession>
<organism evidence="1 2">
    <name type="scientific">Rhizophagus clarus</name>
    <dbReference type="NCBI Taxonomy" id="94130"/>
    <lineage>
        <taxon>Eukaryota</taxon>
        <taxon>Fungi</taxon>
        <taxon>Fungi incertae sedis</taxon>
        <taxon>Mucoromycota</taxon>
        <taxon>Glomeromycotina</taxon>
        <taxon>Glomeromycetes</taxon>
        <taxon>Glomerales</taxon>
        <taxon>Glomeraceae</taxon>
        <taxon>Rhizophagus</taxon>
    </lineage>
</organism>
<dbReference type="EMBL" id="BEXD01004035">
    <property type="protein sequence ID" value="GBC05851.1"/>
    <property type="molecule type" value="Genomic_DNA"/>
</dbReference>
<protein>
    <submittedName>
        <fullName evidence="1">Uncharacterized protein</fullName>
    </submittedName>
</protein>
<reference evidence="1 2" key="1">
    <citation type="submission" date="2017-11" db="EMBL/GenBank/DDBJ databases">
        <title>The genome of Rhizophagus clarus HR1 reveals common genetic basis of auxotrophy among arbuscular mycorrhizal fungi.</title>
        <authorList>
            <person name="Kobayashi Y."/>
        </authorList>
    </citation>
    <scope>NUCLEOTIDE SEQUENCE [LARGE SCALE GENOMIC DNA]</scope>
    <source>
        <strain evidence="1 2">HR1</strain>
    </source>
</reference>